<dbReference type="Proteomes" id="UP000820818">
    <property type="component" value="Linkage Group LG6"/>
</dbReference>
<dbReference type="InterPro" id="IPR011021">
    <property type="entry name" value="Arrestin-like_N"/>
</dbReference>
<accession>A0AAD5KP63</accession>
<dbReference type="Pfam" id="PF00339">
    <property type="entry name" value="Arrestin_N"/>
    <property type="match status" value="1"/>
</dbReference>
<evidence type="ECO:0000256" key="1">
    <source>
        <dbReference type="ARBA" id="ARBA00005298"/>
    </source>
</evidence>
<dbReference type="PANTHER" id="PTHR11188">
    <property type="entry name" value="ARRESTIN DOMAIN CONTAINING PROTEIN"/>
    <property type="match status" value="1"/>
</dbReference>
<dbReference type="GO" id="GO:0015031">
    <property type="term" value="P:protein transport"/>
    <property type="evidence" value="ECO:0007669"/>
    <property type="project" value="TreeGrafter"/>
</dbReference>
<dbReference type="InterPro" id="IPR011022">
    <property type="entry name" value="Arrestin_C-like"/>
</dbReference>
<gene>
    <name evidence="3" type="ORF">GHT06_016313</name>
</gene>
<dbReference type="InterPro" id="IPR014752">
    <property type="entry name" value="Arrestin-like_C"/>
</dbReference>
<evidence type="ECO:0000313" key="4">
    <source>
        <dbReference type="Proteomes" id="UP000820818"/>
    </source>
</evidence>
<dbReference type="EMBL" id="WJBH02000006">
    <property type="protein sequence ID" value="KAI9556524.1"/>
    <property type="molecule type" value="Genomic_DNA"/>
</dbReference>
<reference evidence="3 4" key="1">
    <citation type="submission" date="2022-05" db="EMBL/GenBank/DDBJ databases">
        <title>A multi-omics perspective on studying reproductive biology in Daphnia sinensis.</title>
        <authorList>
            <person name="Jia J."/>
        </authorList>
    </citation>
    <scope>NUCLEOTIDE SEQUENCE [LARGE SCALE GENOMIC DNA]</scope>
    <source>
        <strain evidence="3 4">WSL</strain>
    </source>
</reference>
<keyword evidence="4" id="KW-1185">Reference proteome</keyword>
<feature type="domain" description="Arrestin C-terminal-like" evidence="2">
    <location>
        <begin position="166"/>
        <end position="296"/>
    </location>
</feature>
<dbReference type="GO" id="GO:0005737">
    <property type="term" value="C:cytoplasm"/>
    <property type="evidence" value="ECO:0007669"/>
    <property type="project" value="TreeGrafter"/>
</dbReference>
<dbReference type="SMART" id="SM01017">
    <property type="entry name" value="Arrestin_C"/>
    <property type="match status" value="1"/>
</dbReference>
<proteinExistence type="inferred from homology"/>
<dbReference type="InterPro" id="IPR014756">
    <property type="entry name" value="Ig_E-set"/>
</dbReference>
<sequence length="343" mass="38459">MGIKHITIELDPVETTSSSQCYSYPPGHVVSGAVVVWGTTEVNLNGSYIEVEGRAKVAWNKNDVSYCAQNSYLNLKIFLTNSPSAVFTNGVRFPFRFALPPQIPSSYEGKSGNIRYSIKAVLKRRSLFKFDYVTRVFFTVNAIVDLSKEATSSFPLRESMSKPRSGLKRIMADAWLDKTGYVPGEEIQFNATVDNYSGKSVRGTTVQLIQYTTFTDGKHENKVKKILWEKKGRPICDKEVQVWERFPIIVPRVPSSGTPFCDLIHTSYVIKLIVDPGFFHRNLTIRLNIVIGNVRTSPQQNATNATQLPAISPDRTLNGTLSSGVGELHIGSRKYNFFLFKNL</sequence>
<dbReference type="InterPro" id="IPR050357">
    <property type="entry name" value="Arrestin_domain-protein"/>
</dbReference>
<comment type="similarity">
    <text evidence="1">Belongs to the arrestin family.</text>
</comment>
<dbReference type="Gene3D" id="2.60.40.640">
    <property type="match status" value="2"/>
</dbReference>
<dbReference type="AlphaFoldDB" id="A0AAD5KP63"/>
<dbReference type="Pfam" id="PF02752">
    <property type="entry name" value="Arrestin_C"/>
    <property type="match status" value="1"/>
</dbReference>
<dbReference type="SUPFAM" id="SSF81296">
    <property type="entry name" value="E set domains"/>
    <property type="match status" value="2"/>
</dbReference>
<dbReference type="PANTHER" id="PTHR11188:SF176">
    <property type="entry name" value="ARRESTIN DOMAIN-CONTAINING PROTEIN 1"/>
    <property type="match status" value="1"/>
</dbReference>
<evidence type="ECO:0000313" key="3">
    <source>
        <dbReference type="EMBL" id="KAI9556524.1"/>
    </source>
</evidence>
<name>A0AAD5KP63_9CRUS</name>
<protein>
    <recommendedName>
        <fullName evidence="2">Arrestin C-terminal-like domain-containing protein</fullName>
    </recommendedName>
</protein>
<evidence type="ECO:0000259" key="2">
    <source>
        <dbReference type="SMART" id="SM01017"/>
    </source>
</evidence>
<comment type="caution">
    <text evidence="3">The sequence shown here is derived from an EMBL/GenBank/DDBJ whole genome shotgun (WGS) entry which is preliminary data.</text>
</comment>
<organism evidence="3 4">
    <name type="scientific">Daphnia sinensis</name>
    <dbReference type="NCBI Taxonomy" id="1820382"/>
    <lineage>
        <taxon>Eukaryota</taxon>
        <taxon>Metazoa</taxon>
        <taxon>Ecdysozoa</taxon>
        <taxon>Arthropoda</taxon>
        <taxon>Crustacea</taxon>
        <taxon>Branchiopoda</taxon>
        <taxon>Diplostraca</taxon>
        <taxon>Cladocera</taxon>
        <taxon>Anomopoda</taxon>
        <taxon>Daphniidae</taxon>
        <taxon>Daphnia</taxon>
        <taxon>Daphnia similis group</taxon>
    </lineage>
</organism>